<dbReference type="OrthoDB" id="74247at2759"/>
<dbReference type="PANTHER" id="PTHR31435">
    <property type="entry name" value="PROTEIN NATD1"/>
    <property type="match status" value="1"/>
</dbReference>
<dbReference type="InterPro" id="IPR031165">
    <property type="entry name" value="GNAT_YJDJ"/>
</dbReference>
<dbReference type="InterPro" id="IPR045057">
    <property type="entry name" value="Gcn5-rel_NAT"/>
</dbReference>
<dbReference type="SUPFAM" id="SSF55729">
    <property type="entry name" value="Acyl-CoA N-acyltransferases (Nat)"/>
    <property type="match status" value="1"/>
</dbReference>
<dbReference type="PANTHER" id="PTHR31435:SF9">
    <property type="entry name" value="PROTEIN NATD1"/>
    <property type="match status" value="1"/>
</dbReference>
<feature type="domain" description="N-acetyltransferase" evidence="1">
    <location>
        <begin position="27"/>
        <end position="116"/>
    </location>
</feature>
<protein>
    <recommendedName>
        <fullName evidence="1">N-acetyltransferase domain-containing protein</fullName>
    </recommendedName>
</protein>
<dbReference type="EMBL" id="KV919667">
    <property type="protein sequence ID" value="OSX69244.1"/>
    <property type="molecule type" value="Genomic_DNA"/>
</dbReference>
<reference evidence="2 3" key="1">
    <citation type="submission" date="2017-03" db="EMBL/GenBank/DDBJ databases">
        <title>WGS assembly of Porphyra umbilicalis.</title>
        <authorList>
            <person name="Brawley S.H."/>
            <person name="Blouin N.A."/>
            <person name="Ficko-Blean E."/>
            <person name="Wheeler G.L."/>
            <person name="Lohr M."/>
            <person name="Goodson H.V."/>
            <person name="Jenkins J.W."/>
            <person name="Blaby-Haas C.E."/>
            <person name="Helliwell K.E."/>
            <person name="Chan C."/>
            <person name="Marriage T."/>
            <person name="Bhattacharya D."/>
            <person name="Klein A.S."/>
            <person name="Badis Y."/>
            <person name="Brodie J."/>
            <person name="Cao Y."/>
            <person name="Collen J."/>
            <person name="Dittami S.M."/>
            <person name="Gachon C.M."/>
            <person name="Green B.R."/>
            <person name="Karpowicz S."/>
            <person name="Kim J.W."/>
            <person name="Kudahl U."/>
            <person name="Lin S."/>
            <person name="Michel G."/>
            <person name="Mittag M."/>
            <person name="Olson B.J."/>
            <person name="Pangilinan J."/>
            <person name="Peng Y."/>
            <person name="Qiu H."/>
            <person name="Shu S."/>
            <person name="Singer J.T."/>
            <person name="Smith A.G."/>
            <person name="Sprecher B.N."/>
            <person name="Wagner V."/>
            <person name="Wang W."/>
            <person name="Wang Z.-Y."/>
            <person name="Yan J."/>
            <person name="Yarish C."/>
            <person name="Zoeuner-Riek S."/>
            <person name="Zhuang Y."/>
            <person name="Zou Y."/>
            <person name="Lindquist E.A."/>
            <person name="Grimwood J."/>
            <person name="Barry K."/>
            <person name="Rokhsar D.S."/>
            <person name="Schmutz J."/>
            <person name="Stiller J.W."/>
            <person name="Grossman A.R."/>
            <person name="Prochnik S.E."/>
        </authorList>
    </citation>
    <scope>NUCLEOTIDE SEQUENCE [LARGE SCALE GENOMIC DNA]</scope>
    <source>
        <strain evidence="2">4086291</strain>
    </source>
</reference>
<organism evidence="2 3">
    <name type="scientific">Porphyra umbilicalis</name>
    <name type="common">Purple laver</name>
    <name type="synonym">Red alga</name>
    <dbReference type="NCBI Taxonomy" id="2786"/>
    <lineage>
        <taxon>Eukaryota</taxon>
        <taxon>Rhodophyta</taxon>
        <taxon>Bangiophyceae</taxon>
        <taxon>Bangiales</taxon>
        <taxon>Bangiaceae</taxon>
        <taxon>Porphyra</taxon>
    </lineage>
</organism>
<dbReference type="Proteomes" id="UP000218209">
    <property type="component" value="Unassembled WGS sequence"/>
</dbReference>
<evidence type="ECO:0000259" key="1">
    <source>
        <dbReference type="PROSITE" id="PS51729"/>
    </source>
</evidence>
<keyword evidence="3" id="KW-1185">Reference proteome</keyword>
<dbReference type="CDD" id="cd04301">
    <property type="entry name" value="NAT_SF"/>
    <property type="match status" value="1"/>
</dbReference>
<dbReference type="Gene3D" id="3.40.630.30">
    <property type="match status" value="1"/>
</dbReference>
<dbReference type="Pfam" id="PF14542">
    <property type="entry name" value="Acetyltransf_CG"/>
    <property type="match status" value="1"/>
</dbReference>
<gene>
    <name evidence="2" type="ORF">BU14_1698s0001</name>
</gene>
<proteinExistence type="predicted"/>
<accession>A0A1X6NKV7</accession>
<dbReference type="PROSITE" id="PS51729">
    <property type="entry name" value="GNAT_YJDJ"/>
    <property type="match status" value="1"/>
</dbReference>
<evidence type="ECO:0000313" key="2">
    <source>
        <dbReference type="EMBL" id="OSX69244.1"/>
    </source>
</evidence>
<dbReference type="AlphaFoldDB" id="A0A1X6NKV7"/>
<dbReference type="InterPro" id="IPR016181">
    <property type="entry name" value="Acyl_CoA_acyltransferase"/>
</dbReference>
<evidence type="ECO:0000313" key="3">
    <source>
        <dbReference type="Proteomes" id="UP000218209"/>
    </source>
</evidence>
<sequence>MASSATGAAPPTLSDAIEHDTDRCVFSLAATRPATAALPGAAKPTAVLEYARLGNGDLDLQHTFVPPDMRGMGAAALLCHSAFAHARAAGVRVVPSCSYISQTYLSRYPQQADVVRPAA</sequence>
<name>A0A1X6NKV7_PORUM</name>